<dbReference type="KEGG" id="drg:H9K76_00345"/>
<evidence type="ECO:0000313" key="3">
    <source>
        <dbReference type="Proteomes" id="UP000515811"/>
    </source>
</evidence>
<reference evidence="2 3" key="1">
    <citation type="submission" date="2020-08" db="EMBL/GenBank/DDBJ databases">
        <title>Genome sequence of Diaphorobacter ruginosibacter DSM 27467T.</title>
        <authorList>
            <person name="Hyun D.-W."/>
            <person name="Bae J.-W."/>
        </authorList>
    </citation>
    <scope>NUCLEOTIDE SEQUENCE [LARGE SCALE GENOMIC DNA]</scope>
    <source>
        <strain evidence="2 3">DSM 27467</strain>
    </source>
</reference>
<feature type="domain" description="VOC" evidence="1">
    <location>
        <begin position="6"/>
        <end position="138"/>
    </location>
</feature>
<protein>
    <submittedName>
        <fullName evidence="2">VOC family protein</fullName>
    </submittedName>
</protein>
<dbReference type="AlphaFoldDB" id="A0A7G9RP69"/>
<organism evidence="2 3">
    <name type="scientific">Diaphorobacter ruginosibacter</name>
    <dbReference type="NCBI Taxonomy" id="1715720"/>
    <lineage>
        <taxon>Bacteria</taxon>
        <taxon>Pseudomonadati</taxon>
        <taxon>Pseudomonadota</taxon>
        <taxon>Betaproteobacteria</taxon>
        <taxon>Burkholderiales</taxon>
        <taxon>Comamonadaceae</taxon>
        <taxon>Diaphorobacter</taxon>
    </lineage>
</organism>
<evidence type="ECO:0000259" key="1">
    <source>
        <dbReference type="PROSITE" id="PS51819"/>
    </source>
</evidence>
<dbReference type="PROSITE" id="PS51819">
    <property type="entry name" value="VOC"/>
    <property type="match status" value="1"/>
</dbReference>
<dbReference type="Pfam" id="PF13468">
    <property type="entry name" value="Glyoxalase_3"/>
    <property type="match status" value="1"/>
</dbReference>
<dbReference type="EMBL" id="CP060714">
    <property type="protein sequence ID" value="QNN57394.1"/>
    <property type="molecule type" value="Genomic_DNA"/>
</dbReference>
<dbReference type="InterPro" id="IPR037523">
    <property type="entry name" value="VOC_core"/>
</dbReference>
<dbReference type="Gene3D" id="3.10.180.10">
    <property type="entry name" value="2,3-Dihydroxybiphenyl 1,2-Dioxygenase, domain 1"/>
    <property type="match status" value="1"/>
</dbReference>
<keyword evidence="3" id="KW-1185">Reference proteome</keyword>
<evidence type="ECO:0000313" key="2">
    <source>
        <dbReference type="EMBL" id="QNN57394.1"/>
    </source>
</evidence>
<dbReference type="PANTHER" id="PTHR40265">
    <property type="entry name" value="BLL2707 PROTEIN"/>
    <property type="match status" value="1"/>
</dbReference>
<dbReference type="InterPro" id="IPR029068">
    <property type="entry name" value="Glyas_Bleomycin-R_OHBP_Dase"/>
</dbReference>
<gene>
    <name evidence="2" type="ORF">H9K76_00345</name>
</gene>
<dbReference type="SUPFAM" id="SSF54593">
    <property type="entry name" value="Glyoxalase/Bleomycin resistance protein/Dihydroxybiphenyl dioxygenase"/>
    <property type="match status" value="1"/>
</dbReference>
<dbReference type="Proteomes" id="UP000515811">
    <property type="component" value="Chromosome"/>
</dbReference>
<proteinExistence type="predicted"/>
<dbReference type="InterPro" id="IPR025870">
    <property type="entry name" value="Glyoxalase-like_dom"/>
</dbReference>
<accession>A0A7G9RP69</accession>
<dbReference type="RefSeq" id="WP_187597648.1">
    <property type="nucleotide sequence ID" value="NZ_CP060714.1"/>
</dbReference>
<dbReference type="PANTHER" id="PTHR40265:SF1">
    <property type="entry name" value="GLYOXALASE-LIKE DOMAIN-CONTAINING PROTEIN"/>
    <property type="match status" value="1"/>
</dbReference>
<name>A0A7G9RP69_9BURK</name>
<sequence>MTLSHSLDHVVIAVDDLARSIEQYRALGFTVYPGGDHQGRSSHNALIVLADGSYLELKAWRSPAPAERWWTVLERSGEGLVDFALRSDAPEDERAAARARGLVTLKGPVPGERVRPDGQYLRWTTARHDTADVPFLCGDITPRNLRVPDAPELLHHANGASGVEEITVAAHDLDVSVARWRALLGDDLKLAAATDDATQGLRSVRIALGGFDVVLQGLAPQGGNAALAQHLATRGEGPVSVVLRGVAGPLASPAQEHGFTGMEPSARG</sequence>